<name>A0A9J6ZEU2_9BACL</name>
<dbReference type="Pfam" id="PF14006">
    <property type="entry name" value="YqzL"/>
    <property type="match status" value="1"/>
</dbReference>
<evidence type="ECO:0000313" key="1">
    <source>
        <dbReference type="EMBL" id="URN94313.1"/>
    </source>
</evidence>
<protein>
    <submittedName>
        <fullName evidence="1">YqzL family protein</fullName>
    </submittedName>
</protein>
<dbReference type="AlphaFoldDB" id="A0A9J6ZEU2"/>
<dbReference type="EMBL" id="CP097899">
    <property type="protein sequence ID" value="URN94313.1"/>
    <property type="molecule type" value="Genomic_DNA"/>
</dbReference>
<dbReference type="Proteomes" id="UP001056756">
    <property type="component" value="Chromosome"/>
</dbReference>
<evidence type="ECO:0000313" key="2">
    <source>
        <dbReference type="Proteomes" id="UP001056756"/>
    </source>
</evidence>
<dbReference type="KEGG" id="plig:NAG76_21235"/>
<reference evidence="1" key="1">
    <citation type="submission" date="2022-05" db="EMBL/GenBank/DDBJ databases">
        <title>Novel bacterial taxa in a minimal lignocellulolytic consortium and its capacity to transform plastics disclosed by genome-resolved metagenomics.</title>
        <authorList>
            <person name="Rodriguez C.A.D."/>
            <person name="Diaz-Garcia L."/>
            <person name="Herrera K."/>
            <person name="Tarazona N.A."/>
            <person name="Sproer C."/>
            <person name="Overmann J."/>
            <person name="Jimenez D.J."/>
        </authorList>
    </citation>
    <scope>NUCLEOTIDE SEQUENCE</scope>
    <source>
        <strain evidence="1">MAG5</strain>
    </source>
</reference>
<organism evidence="1 2">
    <name type="scientific">Candidatus Pristimantibacillus lignocellulolyticus</name>
    <dbReference type="NCBI Taxonomy" id="2994561"/>
    <lineage>
        <taxon>Bacteria</taxon>
        <taxon>Bacillati</taxon>
        <taxon>Bacillota</taxon>
        <taxon>Bacilli</taxon>
        <taxon>Bacillales</taxon>
        <taxon>Paenibacillaceae</taxon>
        <taxon>Candidatus Pristimantibacillus</taxon>
    </lineage>
</organism>
<accession>A0A9J6ZEU2</accession>
<proteinExistence type="predicted"/>
<dbReference type="InterPro" id="IPR025617">
    <property type="entry name" value="YqzL"/>
</dbReference>
<gene>
    <name evidence="1" type="ORF">NAG76_21235</name>
</gene>
<sequence>MREFSWKYFALTGDVESYLLFKAMEEQKDSIDTDAIGIQDDFEEIPLEEGKL</sequence>